<dbReference type="AlphaFoldDB" id="A0A6B2L4U7"/>
<dbReference type="InterPro" id="IPR050121">
    <property type="entry name" value="Cytochrome_P450_monoxygenase"/>
</dbReference>
<evidence type="ECO:0000256" key="2">
    <source>
        <dbReference type="ARBA" id="ARBA00010617"/>
    </source>
</evidence>
<accession>A0A6B2L4U7</accession>
<evidence type="ECO:0000256" key="4">
    <source>
        <dbReference type="RuleBase" id="RU000461"/>
    </source>
</evidence>
<reference evidence="5" key="1">
    <citation type="journal article" date="2020" name="J. Eukaryot. Microbiol.">
        <title>De novo Sequencing, Assembly and Annotation of the Transcriptome for the Free-Living Testate Amoeba Arcella intermedia.</title>
        <authorList>
            <person name="Ribeiro G.M."/>
            <person name="Porfirio-Sousa A.L."/>
            <person name="Maurer-Alcala X.X."/>
            <person name="Katz L.A."/>
            <person name="Lahr D.J.G."/>
        </authorList>
    </citation>
    <scope>NUCLEOTIDE SEQUENCE</scope>
</reference>
<dbReference type="InterPro" id="IPR017972">
    <property type="entry name" value="Cyt_P450_CS"/>
</dbReference>
<dbReference type="PANTHER" id="PTHR24305">
    <property type="entry name" value="CYTOCHROME P450"/>
    <property type="match status" value="1"/>
</dbReference>
<feature type="binding site" description="axial binding residue" evidence="3">
    <location>
        <position position="373"/>
    </location>
    <ligand>
        <name>heme</name>
        <dbReference type="ChEBI" id="CHEBI:30413"/>
    </ligand>
    <ligandPart>
        <name>Fe</name>
        <dbReference type="ChEBI" id="CHEBI:18248"/>
    </ligandPart>
</feature>
<dbReference type="InterPro" id="IPR036396">
    <property type="entry name" value="Cyt_P450_sf"/>
</dbReference>
<comment type="cofactor">
    <cofactor evidence="1 3">
        <name>heme</name>
        <dbReference type="ChEBI" id="CHEBI:30413"/>
    </cofactor>
</comment>
<dbReference type="PANTHER" id="PTHR24305:SF166">
    <property type="entry name" value="CYTOCHROME P450 12A4, MITOCHONDRIAL-RELATED"/>
    <property type="match status" value="1"/>
</dbReference>
<dbReference type="SUPFAM" id="SSF48264">
    <property type="entry name" value="Cytochrome P450"/>
    <property type="match status" value="1"/>
</dbReference>
<name>A0A6B2L4U7_9EUKA</name>
<dbReference type="GO" id="GO:0016705">
    <property type="term" value="F:oxidoreductase activity, acting on paired donors, with incorporation or reduction of molecular oxygen"/>
    <property type="evidence" value="ECO:0007669"/>
    <property type="project" value="InterPro"/>
</dbReference>
<dbReference type="EMBL" id="GIBP01003025">
    <property type="protein sequence ID" value="NDV31994.1"/>
    <property type="molecule type" value="Transcribed_RNA"/>
</dbReference>
<keyword evidence="3 4" id="KW-0479">Metal-binding</keyword>
<dbReference type="InterPro" id="IPR001128">
    <property type="entry name" value="Cyt_P450"/>
</dbReference>
<protein>
    <recommendedName>
        <fullName evidence="6">Cytochrome P450</fullName>
    </recommendedName>
</protein>
<dbReference type="GO" id="GO:0004497">
    <property type="term" value="F:monooxygenase activity"/>
    <property type="evidence" value="ECO:0007669"/>
    <property type="project" value="UniProtKB-KW"/>
</dbReference>
<evidence type="ECO:0000256" key="3">
    <source>
        <dbReference type="PIRSR" id="PIRSR602401-1"/>
    </source>
</evidence>
<dbReference type="Gene3D" id="1.10.630.10">
    <property type="entry name" value="Cytochrome P450"/>
    <property type="match status" value="1"/>
</dbReference>
<dbReference type="GO" id="GO:0020037">
    <property type="term" value="F:heme binding"/>
    <property type="evidence" value="ECO:0007669"/>
    <property type="project" value="InterPro"/>
</dbReference>
<dbReference type="InterPro" id="IPR002401">
    <property type="entry name" value="Cyt_P450_E_grp-I"/>
</dbReference>
<dbReference type="Pfam" id="PF00067">
    <property type="entry name" value="p450"/>
    <property type="match status" value="1"/>
</dbReference>
<proteinExistence type="inferred from homology"/>
<keyword evidence="4" id="KW-0503">Monooxygenase</keyword>
<comment type="similarity">
    <text evidence="2 4">Belongs to the cytochrome P450 family.</text>
</comment>
<keyword evidence="4" id="KW-0560">Oxidoreductase</keyword>
<evidence type="ECO:0008006" key="6">
    <source>
        <dbReference type="Google" id="ProtNLM"/>
    </source>
</evidence>
<dbReference type="PRINTS" id="PR00385">
    <property type="entry name" value="P450"/>
</dbReference>
<organism evidence="5">
    <name type="scientific">Arcella intermedia</name>
    <dbReference type="NCBI Taxonomy" id="1963864"/>
    <lineage>
        <taxon>Eukaryota</taxon>
        <taxon>Amoebozoa</taxon>
        <taxon>Tubulinea</taxon>
        <taxon>Elardia</taxon>
        <taxon>Arcellinida</taxon>
        <taxon>Sphaerothecina</taxon>
        <taxon>Arcellidae</taxon>
        <taxon>Arcella</taxon>
    </lineage>
</organism>
<evidence type="ECO:0000313" key="5">
    <source>
        <dbReference type="EMBL" id="NDV31994.1"/>
    </source>
</evidence>
<dbReference type="PROSITE" id="PS00086">
    <property type="entry name" value="CYTOCHROME_P450"/>
    <property type="match status" value="1"/>
</dbReference>
<evidence type="ECO:0000256" key="1">
    <source>
        <dbReference type="ARBA" id="ARBA00001971"/>
    </source>
</evidence>
<sequence>MKKGLPQTILDLKKRFGPVYSLYLWGPLVTFTELQDVKFILKNIDDFPKTLPPPQFFHLVKDFSGFENITQVNNPIWHDHRAILNKSFTNNKIFFDPIQQKSRQCISMWKTGEPVFIGTFLQKMTLDALGTCIFGKDFNTLGGNLSGPLSAYNNIINFMSKPYFLFFPQLVNLPIPPFTKLKQSLQEFNSACWKIIEDSKREETKGKAHLISLMLSNGLPDQVVKDNVAVFFLAGHETTASTLNWACAMIATHQDVQNKLRDELASVTSNFSRDLTYEDLKDLNYMEGFIKEVMRLYPAASIIGNRKSAKDGVVGEWFVPKGTVVQVDVISNLQDPAIWTNPQIFDPDRWNPERLTKQQRSCWIPFSYGPRICIGMNFSLLEQKIFLSTMLKEFNEIKMAPGSVIQIKQAMNTPDPTKLALQFRV</sequence>
<keyword evidence="3 4" id="KW-0349">Heme</keyword>
<dbReference type="GO" id="GO:0005506">
    <property type="term" value="F:iron ion binding"/>
    <property type="evidence" value="ECO:0007669"/>
    <property type="project" value="InterPro"/>
</dbReference>
<keyword evidence="3 4" id="KW-0408">Iron</keyword>
<dbReference type="PRINTS" id="PR00463">
    <property type="entry name" value="EP450I"/>
</dbReference>